<sequence>MSGRDRISELPESLLTQILSYLPTEQSVQTSVLSKRWENVYLSVPGLDLNCSVIRDEVILSFLSFIDKLLEFSPESSLFKVKVKCRGMLIDGFSDRIGTVIDRGTQHLDVVSSTDYYEDSFGHALPGVDFMPMNLYTSKALVYLKLSSSGLDDPGFVFMPCLRFLHLEEIKWRVHLEKVLSGCPVLEELTLVRDLDDDDYARTDEEFRVMRVRSQSLKRFSVLPLRQVRDYHSRVECTLEIDAPGLEHMSLGDDQFDSIVVKNLSSLLVVELDIKFFVKVGVLFNTWDVSKSNEIREFLDGISSVGHMIISGMTVHAFEHYSKAGIIPKFNNLSRFEAVFHGKLLQFLPAFLECCPNLKHLILKVVHSEEMDEGLELADVPQCVSSSLECVEIQEKLELEEGKMKATSYFLGNSAVLKKLILSPTAYDPRNVAESDIWEKVNKLTIRSTRCMAAAATGTCQLKRMLHHRSLATSSTVPSSDKEKLSLFSLAFDHSRRYNPPATQTQSTVMSGIDRISELPESLLTQILSFLPTKQSVQTSVLSTRWKNLYLNVPGLDLNLSAIAYDADEMLLSFLSFIDKLLEFSPESKLFKVKVKCRDTMIDGFRDRIGIMINRGTQHLDVESSTYDIEDDSFHHPCVDFMPMNLYTSKTLVYLKLTSSGLDDPGFVFMPCLKFMHLEEVKWRVRLEKLLSGCPVLEELALLRDLDDDYAVAYDEFTVMRVRSQSLKRFRVLPLRQVRDCRSRVNCTLEIDAPGLKHMSLGEDQFDSIVVKNLTSLLVVELDIKFFVKFGVIFNPWNLAKSNEIRDFLNGISSVRHMIISAKTVKALEYYSQAEMIPKFNNLSRLQAMFHSNLLQFLPAFLEYCPNLKHLVLKVVHSEEMEEGLELSDVPRCVSSTLECVEIQEKLELEEGKMKATSYFLGNSAVLKKLILSPTAYDPRDVLESEIWEKVNKLTKRSTGCEIIIRAMKEVVII</sequence>
<dbReference type="Pfam" id="PF24758">
    <property type="entry name" value="LRR_At5g56370"/>
    <property type="match status" value="2"/>
</dbReference>
<keyword evidence="3" id="KW-1185">Reference proteome</keyword>
<dbReference type="InterPro" id="IPR050232">
    <property type="entry name" value="FBL13/AtMIF1-like"/>
</dbReference>
<dbReference type="PANTHER" id="PTHR31900">
    <property type="entry name" value="F-BOX/RNI SUPERFAMILY PROTEIN-RELATED"/>
    <property type="match status" value="1"/>
</dbReference>
<dbReference type="Pfam" id="PF08387">
    <property type="entry name" value="FBD"/>
    <property type="match status" value="2"/>
</dbReference>
<dbReference type="PANTHER" id="PTHR31900:SF33">
    <property type="entry name" value="PROTEIN WITH RNI-LIKE_FBD-LIKE DOMAIN"/>
    <property type="match status" value="1"/>
</dbReference>
<reference evidence="2 3" key="1">
    <citation type="journal article" date="2020" name="BMC Genomics">
        <title>Intraspecific diversification of the crop wild relative Brassica cretica Lam. using demographic model selection.</title>
        <authorList>
            <person name="Kioukis A."/>
            <person name="Michalopoulou V.A."/>
            <person name="Briers L."/>
            <person name="Pirintsos S."/>
            <person name="Studholme D.J."/>
            <person name="Pavlidis P."/>
            <person name="Sarris P.F."/>
        </authorList>
    </citation>
    <scope>NUCLEOTIDE SEQUENCE [LARGE SCALE GENOMIC DNA]</scope>
    <source>
        <strain evidence="3">cv. PFS-1207/04</strain>
    </source>
</reference>
<dbReference type="InterPro" id="IPR055411">
    <property type="entry name" value="LRR_FXL15/At3g58940/PEG3-like"/>
</dbReference>
<protein>
    <recommendedName>
        <fullName evidence="1">F-box domain-containing protein</fullName>
    </recommendedName>
</protein>
<dbReference type="EMBL" id="QGKV02002055">
    <property type="protein sequence ID" value="KAF3495339.1"/>
    <property type="molecule type" value="Genomic_DNA"/>
</dbReference>
<feature type="domain" description="F-box" evidence="1">
    <location>
        <begin position="4"/>
        <end position="40"/>
    </location>
</feature>
<dbReference type="Gene3D" id="3.80.10.10">
    <property type="entry name" value="Ribonuclease Inhibitor"/>
    <property type="match status" value="2"/>
</dbReference>
<gene>
    <name evidence="2" type="ORF">DY000_02057733</name>
</gene>
<dbReference type="InterPro" id="IPR032675">
    <property type="entry name" value="LRR_dom_sf"/>
</dbReference>
<evidence type="ECO:0000259" key="1">
    <source>
        <dbReference type="PROSITE" id="PS50181"/>
    </source>
</evidence>
<dbReference type="SMART" id="SM00256">
    <property type="entry name" value="FBOX"/>
    <property type="match status" value="2"/>
</dbReference>
<dbReference type="Gene3D" id="1.20.1280.50">
    <property type="match status" value="2"/>
</dbReference>
<dbReference type="SUPFAM" id="SSF52047">
    <property type="entry name" value="RNI-like"/>
    <property type="match status" value="2"/>
</dbReference>
<dbReference type="InterPro" id="IPR006566">
    <property type="entry name" value="FBD"/>
</dbReference>
<dbReference type="CDD" id="cd22160">
    <property type="entry name" value="F-box_AtFBL13-like"/>
    <property type="match status" value="2"/>
</dbReference>
<organism evidence="2 3">
    <name type="scientific">Brassica cretica</name>
    <name type="common">Mustard</name>
    <dbReference type="NCBI Taxonomy" id="69181"/>
    <lineage>
        <taxon>Eukaryota</taxon>
        <taxon>Viridiplantae</taxon>
        <taxon>Streptophyta</taxon>
        <taxon>Embryophyta</taxon>
        <taxon>Tracheophyta</taxon>
        <taxon>Spermatophyta</taxon>
        <taxon>Magnoliopsida</taxon>
        <taxon>eudicotyledons</taxon>
        <taxon>Gunneridae</taxon>
        <taxon>Pentapetalae</taxon>
        <taxon>rosids</taxon>
        <taxon>malvids</taxon>
        <taxon>Brassicales</taxon>
        <taxon>Brassicaceae</taxon>
        <taxon>Brassiceae</taxon>
        <taxon>Brassica</taxon>
    </lineage>
</organism>
<dbReference type="InterPro" id="IPR036047">
    <property type="entry name" value="F-box-like_dom_sf"/>
</dbReference>
<name>A0ABQ7ACA9_BRACR</name>
<comment type="caution">
    <text evidence="2">The sequence shown here is derived from an EMBL/GenBank/DDBJ whole genome shotgun (WGS) entry which is preliminary data.</text>
</comment>
<evidence type="ECO:0000313" key="3">
    <source>
        <dbReference type="Proteomes" id="UP000266723"/>
    </source>
</evidence>
<dbReference type="Proteomes" id="UP000266723">
    <property type="component" value="Unassembled WGS sequence"/>
</dbReference>
<dbReference type="InterPro" id="IPR001810">
    <property type="entry name" value="F-box_dom"/>
</dbReference>
<feature type="domain" description="F-box" evidence="1">
    <location>
        <begin position="513"/>
        <end position="563"/>
    </location>
</feature>
<dbReference type="InterPro" id="IPR053781">
    <property type="entry name" value="F-box_AtFBL13-like"/>
</dbReference>
<proteinExistence type="predicted"/>
<dbReference type="PROSITE" id="PS50181">
    <property type="entry name" value="FBOX"/>
    <property type="match status" value="2"/>
</dbReference>
<evidence type="ECO:0000313" key="2">
    <source>
        <dbReference type="EMBL" id="KAF3495339.1"/>
    </source>
</evidence>
<dbReference type="SUPFAM" id="SSF81383">
    <property type="entry name" value="F-box domain"/>
    <property type="match status" value="2"/>
</dbReference>
<accession>A0ABQ7ACA9</accession>
<dbReference type="Pfam" id="PF00646">
    <property type="entry name" value="F-box"/>
    <property type="match status" value="2"/>
</dbReference>
<dbReference type="SMART" id="SM00579">
    <property type="entry name" value="FBD"/>
    <property type="match status" value="2"/>
</dbReference>